<dbReference type="PANTHER" id="PTHR12107">
    <property type="entry name" value="VOLTAGE-DEPENDENT CALCIUM CHANNEL GAMMA SUBUNIT"/>
    <property type="match status" value="1"/>
</dbReference>
<dbReference type="AlphaFoldDB" id="A0A9D4NY79"/>
<sequence length="353" mass="39993">MIEQLELEQESTPIFKMMSVKSIRALRLLMPMVAMISLLTQSVAIITNDWLHTIESMPNTNYEKFSMPAEMEFFKKSTSSGLWTLCYNEPPDTELECKKIDYLSQEEYIPDQNDSTMAIPYAVKQAAIYFLVSTGLMIAGQTIYLMSQLCRSRRIYIFVSGIPFILSGLLILTGIVVYISTFKNEVGYKLRPISQFQDALFDYRYVTPQSPIARATINQNFLSVDFGLLDSAAYYQCGRHGTRGRRNSRSNDSYLGSPRESTTELKTQRRVNEAQKSTGRISFDSAVVGDSLQELYVEGLDGGRQFIKPRNPISNDDDDSDRFFLSSAQHLKDDDKPSNDADDSNNANKSTFV</sequence>
<evidence type="ECO:0000256" key="4">
    <source>
        <dbReference type="ARBA" id="ARBA00023136"/>
    </source>
</evidence>
<accession>A0A9D4NY79</accession>
<dbReference type="Gene3D" id="1.20.140.150">
    <property type="match status" value="1"/>
</dbReference>
<keyword evidence="4 6" id="KW-0472">Membrane</keyword>
<feature type="compositionally biased region" description="Basic and acidic residues" evidence="5">
    <location>
        <begin position="261"/>
        <end position="273"/>
    </location>
</feature>
<evidence type="ECO:0000256" key="1">
    <source>
        <dbReference type="ARBA" id="ARBA00004141"/>
    </source>
</evidence>
<dbReference type="InterPro" id="IPR051072">
    <property type="entry name" value="CACNG_subunit"/>
</dbReference>
<feature type="region of interest" description="Disordered" evidence="5">
    <location>
        <begin position="307"/>
        <end position="353"/>
    </location>
</feature>
<dbReference type="GO" id="GO:0051968">
    <property type="term" value="P:positive regulation of synaptic transmission, glutamatergic"/>
    <property type="evidence" value="ECO:0007669"/>
    <property type="project" value="TreeGrafter"/>
</dbReference>
<dbReference type="GO" id="GO:0032281">
    <property type="term" value="C:AMPA glutamate receptor complex"/>
    <property type="evidence" value="ECO:0007669"/>
    <property type="project" value="TreeGrafter"/>
</dbReference>
<dbReference type="GO" id="GO:0099590">
    <property type="term" value="P:neurotransmitter receptor internalization"/>
    <property type="evidence" value="ECO:0007669"/>
    <property type="project" value="TreeGrafter"/>
</dbReference>
<dbReference type="Pfam" id="PF00822">
    <property type="entry name" value="PMP22_Claudin"/>
    <property type="match status" value="1"/>
</dbReference>
<protein>
    <submittedName>
        <fullName evidence="7">Uncharacterized protein</fullName>
    </submittedName>
</protein>
<evidence type="ECO:0000256" key="5">
    <source>
        <dbReference type="SAM" id="MobiDB-lite"/>
    </source>
</evidence>
<dbReference type="PANTHER" id="PTHR12107:SF0">
    <property type="entry name" value="STARGAZIN (MAMMALIAN CALCIUM CHANNEL) HOMOLOG"/>
    <property type="match status" value="1"/>
</dbReference>
<proteinExistence type="predicted"/>
<keyword evidence="2 6" id="KW-0812">Transmembrane</keyword>
<dbReference type="EMBL" id="SDOV01000005">
    <property type="protein sequence ID" value="KAH7640212.1"/>
    <property type="molecule type" value="Genomic_DNA"/>
</dbReference>
<evidence type="ECO:0000256" key="3">
    <source>
        <dbReference type="ARBA" id="ARBA00022989"/>
    </source>
</evidence>
<dbReference type="GO" id="GO:0098839">
    <property type="term" value="C:postsynaptic density membrane"/>
    <property type="evidence" value="ECO:0007669"/>
    <property type="project" value="TreeGrafter"/>
</dbReference>
<dbReference type="GO" id="GO:0016247">
    <property type="term" value="F:channel regulator activity"/>
    <property type="evidence" value="ECO:0007669"/>
    <property type="project" value="TreeGrafter"/>
</dbReference>
<reference evidence="7" key="2">
    <citation type="journal article" date="2021" name="World Allergy Organ. J.">
        <title>Chromosome-level assembly of Dermatophagoides farinae genome and transcriptome reveals two novel allergens Der f 37 and Der f 39.</title>
        <authorList>
            <person name="Chen J."/>
            <person name="Cai Z."/>
            <person name="Fan D."/>
            <person name="Hu J."/>
            <person name="Hou Y."/>
            <person name="He Y."/>
            <person name="Zhang Z."/>
            <person name="Zhao Z."/>
            <person name="Gao P."/>
            <person name="Hu W."/>
            <person name="Sun J."/>
            <person name="Li J."/>
            <person name="Ji K."/>
        </authorList>
    </citation>
    <scope>NUCLEOTIDE SEQUENCE</scope>
    <source>
        <strain evidence="7">JKM2019</strain>
    </source>
</reference>
<dbReference type="GO" id="GO:0098943">
    <property type="term" value="P:neurotransmitter receptor transport, postsynaptic endosome to lysosome"/>
    <property type="evidence" value="ECO:0007669"/>
    <property type="project" value="TreeGrafter"/>
</dbReference>
<feature type="compositionally biased region" description="Basic and acidic residues" evidence="5">
    <location>
        <begin position="330"/>
        <end position="339"/>
    </location>
</feature>
<feature type="transmembrane region" description="Helical" evidence="6">
    <location>
        <begin position="155"/>
        <end position="179"/>
    </location>
</feature>
<evidence type="ECO:0000256" key="6">
    <source>
        <dbReference type="SAM" id="Phobius"/>
    </source>
</evidence>
<feature type="transmembrane region" description="Helical" evidence="6">
    <location>
        <begin position="25"/>
        <end position="47"/>
    </location>
</feature>
<comment type="subcellular location">
    <subcellularLocation>
        <location evidence="1">Membrane</location>
        <topology evidence="1">Multi-pass membrane protein</topology>
    </subcellularLocation>
</comment>
<feature type="transmembrane region" description="Helical" evidence="6">
    <location>
        <begin position="126"/>
        <end position="146"/>
    </location>
</feature>
<dbReference type="InterPro" id="IPR004031">
    <property type="entry name" value="PMP22/EMP/MP20/Claudin"/>
</dbReference>
<organism evidence="7">
    <name type="scientific">Dermatophagoides farinae</name>
    <name type="common">American house dust mite</name>
    <dbReference type="NCBI Taxonomy" id="6954"/>
    <lineage>
        <taxon>Eukaryota</taxon>
        <taxon>Metazoa</taxon>
        <taxon>Ecdysozoa</taxon>
        <taxon>Arthropoda</taxon>
        <taxon>Chelicerata</taxon>
        <taxon>Arachnida</taxon>
        <taxon>Acari</taxon>
        <taxon>Acariformes</taxon>
        <taxon>Sarcoptiformes</taxon>
        <taxon>Astigmata</taxon>
        <taxon>Psoroptidia</taxon>
        <taxon>Analgoidea</taxon>
        <taxon>Pyroglyphidae</taxon>
        <taxon>Dermatophagoidinae</taxon>
        <taxon>Dermatophagoides</taxon>
    </lineage>
</organism>
<dbReference type="Proteomes" id="UP000828236">
    <property type="component" value="Unassembled WGS sequence"/>
</dbReference>
<evidence type="ECO:0000313" key="7">
    <source>
        <dbReference type="EMBL" id="KAH7640212.1"/>
    </source>
</evidence>
<dbReference type="GO" id="GO:0019226">
    <property type="term" value="P:transmission of nerve impulse"/>
    <property type="evidence" value="ECO:0007669"/>
    <property type="project" value="TreeGrafter"/>
</dbReference>
<keyword evidence="3 6" id="KW-1133">Transmembrane helix</keyword>
<feature type="region of interest" description="Disordered" evidence="5">
    <location>
        <begin position="240"/>
        <end position="277"/>
    </location>
</feature>
<feature type="compositionally biased region" description="Low complexity" evidence="5">
    <location>
        <begin position="344"/>
        <end position="353"/>
    </location>
</feature>
<evidence type="ECO:0000256" key="2">
    <source>
        <dbReference type="ARBA" id="ARBA00022692"/>
    </source>
</evidence>
<gene>
    <name evidence="7" type="ORF">HUG17_7679</name>
</gene>
<dbReference type="GO" id="GO:0098970">
    <property type="term" value="P:postsynaptic neurotransmitter receptor diffusion trapping"/>
    <property type="evidence" value="ECO:0007669"/>
    <property type="project" value="TreeGrafter"/>
</dbReference>
<comment type="caution">
    <text evidence="7">The sequence shown here is derived from an EMBL/GenBank/DDBJ whole genome shotgun (WGS) entry which is preliminary data.</text>
</comment>
<reference evidence="7" key="1">
    <citation type="submission" date="2020-06" db="EMBL/GenBank/DDBJ databases">
        <authorList>
            <person name="Ji K."/>
            <person name="Li J."/>
        </authorList>
    </citation>
    <scope>NUCLEOTIDE SEQUENCE</scope>
    <source>
        <strain evidence="7">JKM2019</strain>
        <tissue evidence="7">Whole body</tissue>
    </source>
</reference>
<name>A0A9D4NY79_DERFA</name>
<dbReference type="GO" id="GO:0005245">
    <property type="term" value="F:voltage-gated calcium channel activity"/>
    <property type="evidence" value="ECO:0007669"/>
    <property type="project" value="TreeGrafter"/>
</dbReference>